<dbReference type="Proteomes" id="UP000198418">
    <property type="component" value="Unassembled WGS sequence"/>
</dbReference>
<dbReference type="SUPFAM" id="SSF51905">
    <property type="entry name" value="FAD/NAD(P)-binding domain"/>
    <property type="match status" value="1"/>
</dbReference>
<accession>A0A212Q522</accession>
<proteinExistence type="predicted"/>
<dbReference type="PANTHER" id="PTHR13847">
    <property type="entry name" value="SARCOSINE DEHYDROGENASE-RELATED"/>
    <property type="match status" value="1"/>
</dbReference>
<feature type="domain" description="FAD dependent oxidoreductase" evidence="2">
    <location>
        <begin position="5"/>
        <end position="395"/>
    </location>
</feature>
<dbReference type="Gene3D" id="3.30.9.10">
    <property type="entry name" value="D-Amino Acid Oxidase, subunit A, domain 2"/>
    <property type="match status" value="1"/>
</dbReference>
<dbReference type="Gene3D" id="3.50.50.60">
    <property type="entry name" value="FAD/NAD(P)-binding domain"/>
    <property type="match status" value="2"/>
</dbReference>
<dbReference type="RefSeq" id="WP_088518871.1">
    <property type="nucleotide sequence ID" value="NZ_FYDG01000001.1"/>
</dbReference>
<evidence type="ECO:0000259" key="2">
    <source>
        <dbReference type="Pfam" id="PF01266"/>
    </source>
</evidence>
<keyword evidence="1" id="KW-0560">Oxidoreductase</keyword>
<evidence type="ECO:0000256" key="1">
    <source>
        <dbReference type="ARBA" id="ARBA00023002"/>
    </source>
</evidence>
<organism evidence="3 4">
    <name type="scientific">Rhodoblastus acidophilus</name>
    <name type="common">Rhodopseudomonas acidophila</name>
    <dbReference type="NCBI Taxonomy" id="1074"/>
    <lineage>
        <taxon>Bacteria</taxon>
        <taxon>Pseudomonadati</taxon>
        <taxon>Pseudomonadota</taxon>
        <taxon>Alphaproteobacteria</taxon>
        <taxon>Hyphomicrobiales</taxon>
        <taxon>Rhodoblastaceae</taxon>
        <taxon>Rhodoblastus</taxon>
    </lineage>
</organism>
<dbReference type="EMBL" id="FYDG01000001">
    <property type="protein sequence ID" value="SNB54411.1"/>
    <property type="molecule type" value="Genomic_DNA"/>
</dbReference>
<dbReference type="Pfam" id="PF01266">
    <property type="entry name" value="DAO"/>
    <property type="match status" value="1"/>
</dbReference>
<dbReference type="InterPro" id="IPR006076">
    <property type="entry name" value="FAD-dep_OxRdtase"/>
</dbReference>
<dbReference type="AlphaFoldDB" id="A0A212Q522"/>
<evidence type="ECO:0000313" key="3">
    <source>
        <dbReference type="EMBL" id="SNB54411.1"/>
    </source>
</evidence>
<dbReference type="InterPro" id="IPR036188">
    <property type="entry name" value="FAD/NAD-bd_sf"/>
</dbReference>
<sequence length="414" mass="45910">MINKDVAVLGAGIVGVATALHLQTRGRDVALIDRRGAGEETSFGNAGIIERATIYPYLFPRDWRKLAVYAVNGLNEARYNWRDLPGFAPFLWRYFIESAPRRALDHALSARPLIEACLGEHEKLMRDAGADHLLRKTGWLKLFRNEASFDEGRAAAEAIKPFGLNVAILDAQDVRRAEPALRETVVGAVHYLDPASVSDPQALTLAYLRLFQERGGRFAQGDARSLQADSDGYVVETAEGVLHAREVVLCLGPWSDLALAPFGYKIPLAVKRGYHRHFRPEEGASLSRPVLDADRGYLLAPMARGIRLTTGAEFARRDAKPDYTQIEKSEIFARQLVALGPRVEDEPWMGRRPCLPDMLPVLGAAPRHKGLWFNFGHQHHGLTLAAVCGRLLAEMMTGEKPFADPSPFSIERFA</sequence>
<dbReference type="GO" id="GO:0005737">
    <property type="term" value="C:cytoplasm"/>
    <property type="evidence" value="ECO:0007669"/>
    <property type="project" value="TreeGrafter"/>
</dbReference>
<dbReference type="GO" id="GO:0016491">
    <property type="term" value="F:oxidoreductase activity"/>
    <property type="evidence" value="ECO:0007669"/>
    <property type="project" value="UniProtKB-KW"/>
</dbReference>
<dbReference type="OrthoDB" id="9805337at2"/>
<keyword evidence="4" id="KW-1185">Reference proteome</keyword>
<dbReference type="PANTHER" id="PTHR13847:SF289">
    <property type="entry name" value="GLYCINE OXIDASE"/>
    <property type="match status" value="1"/>
</dbReference>
<evidence type="ECO:0000313" key="4">
    <source>
        <dbReference type="Proteomes" id="UP000198418"/>
    </source>
</evidence>
<reference evidence="4" key="1">
    <citation type="submission" date="2017-06" db="EMBL/GenBank/DDBJ databases">
        <authorList>
            <person name="Varghese N."/>
            <person name="Submissions S."/>
        </authorList>
    </citation>
    <scope>NUCLEOTIDE SEQUENCE [LARGE SCALE GENOMIC DNA]</scope>
    <source>
        <strain evidence="4">DSM 137</strain>
    </source>
</reference>
<dbReference type="SUPFAM" id="SSF54373">
    <property type="entry name" value="FAD-linked reductases, C-terminal domain"/>
    <property type="match status" value="1"/>
</dbReference>
<gene>
    <name evidence="3" type="ORF">SAMN06265338_101392</name>
</gene>
<name>A0A212Q522_RHOAC</name>
<protein>
    <submittedName>
        <fullName evidence="3">D-amino-acid dehydrogenase</fullName>
    </submittedName>
</protein>